<keyword evidence="1" id="KW-0812">Transmembrane</keyword>
<dbReference type="PATRIC" id="fig|322095.3.peg.398"/>
<protein>
    <submittedName>
        <fullName evidence="3">Virulence factor Mce family protein</fullName>
    </submittedName>
</protein>
<feature type="transmembrane region" description="Helical" evidence="1">
    <location>
        <begin position="7"/>
        <end position="27"/>
    </location>
</feature>
<dbReference type="AlphaFoldDB" id="A0A134BCT2"/>
<reference evidence="4" key="1">
    <citation type="submission" date="2016-01" db="EMBL/GenBank/DDBJ databases">
        <authorList>
            <person name="Mitreva M."/>
            <person name="Pepin K.H."/>
            <person name="Mihindukulasuriya K.A."/>
            <person name="Fulton R."/>
            <person name="Fronick C."/>
            <person name="O'Laughlin M."/>
            <person name="Miner T."/>
            <person name="Herter B."/>
            <person name="Rosa B.A."/>
            <person name="Cordes M."/>
            <person name="Tomlinson C."/>
            <person name="Wollam A."/>
            <person name="Palsikar V.B."/>
            <person name="Mardis E.R."/>
            <person name="Wilson R.K."/>
        </authorList>
    </citation>
    <scope>NUCLEOTIDE SEQUENCE [LARGE SCALE GENOMIC DNA]</scope>
    <source>
        <strain evidence="4">KA00683</strain>
    </source>
</reference>
<keyword evidence="4" id="KW-1185">Reference proteome</keyword>
<comment type="caution">
    <text evidence="3">The sequence shown here is derived from an EMBL/GenBank/DDBJ whole genome shotgun (WGS) entry which is preliminary data.</text>
</comment>
<dbReference type="STRING" id="322095.HMPREF3185_00403"/>
<evidence type="ECO:0000259" key="2">
    <source>
        <dbReference type="Pfam" id="PF02470"/>
    </source>
</evidence>
<dbReference type="Pfam" id="PF02470">
    <property type="entry name" value="MlaD"/>
    <property type="match status" value="1"/>
</dbReference>
<dbReference type="Proteomes" id="UP000070224">
    <property type="component" value="Unassembled WGS sequence"/>
</dbReference>
<dbReference type="InterPro" id="IPR003399">
    <property type="entry name" value="Mce/MlaD"/>
</dbReference>
<evidence type="ECO:0000313" key="4">
    <source>
        <dbReference type="Proteomes" id="UP000070224"/>
    </source>
</evidence>
<organism evidence="3 4">
    <name type="scientific">Porphyromonas somerae</name>
    <dbReference type="NCBI Taxonomy" id="322095"/>
    <lineage>
        <taxon>Bacteria</taxon>
        <taxon>Pseudomonadati</taxon>
        <taxon>Bacteroidota</taxon>
        <taxon>Bacteroidia</taxon>
        <taxon>Bacteroidales</taxon>
        <taxon>Porphyromonadaceae</taxon>
        <taxon>Porphyromonas</taxon>
    </lineage>
</organism>
<proteinExistence type="predicted"/>
<keyword evidence="1" id="KW-1133">Transmembrane helix</keyword>
<feature type="domain" description="Mce/MlaD" evidence="2">
    <location>
        <begin position="37"/>
        <end position="103"/>
    </location>
</feature>
<gene>
    <name evidence="3" type="ORF">HMPREF3185_00403</name>
</gene>
<evidence type="ECO:0000313" key="3">
    <source>
        <dbReference type="EMBL" id="KXB77764.1"/>
    </source>
</evidence>
<dbReference type="PANTHER" id="PTHR33371:SF4">
    <property type="entry name" value="INTERMEMBRANE PHOSPHOLIPID TRANSPORT SYSTEM BINDING PROTEIN MLAD"/>
    <property type="match status" value="1"/>
</dbReference>
<name>A0A134BCT2_9PORP</name>
<dbReference type="OrthoDB" id="9769132at2"/>
<keyword evidence="1" id="KW-0472">Membrane</keyword>
<accession>A0A134BCT2</accession>
<dbReference type="EMBL" id="LSDK01000029">
    <property type="protein sequence ID" value="KXB77764.1"/>
    <property type="molecule type" value="Genomic_DNA"/>
</dbReference>
<sequence>MKIKKEVQIGLLAIVAVALGYIGVNFLKGIEVFKKTSIYYAHFDNLSGISAAAPVEASGFKVGNVRSVAFDYSHGYGATLELALDDDMRIPVGSQLKIKSNPLGSAELVLVINPQSQTYLSEGDTIASQDAGDGLLSSVSEKILPAIAGMMPTITNTLERLNALLNDKSIDSMLYGLSASTQQLHGMMAGLNRTSRSLGPVLDNVGHMSSNLANFSGQLSSMRLDSLMLSLQETTAQLQMVSQQLRGKDNTAGLLLNDPSLYNRLDSLVGSADRLMRDLQENPKRYVHFSIF</sequence>
<evidence type="ECO:0000256" key="1">
    <source>
        <dbReference type="SAM" id="Phobius"/>
    </source>
</evidence>
<dbReference type="PANTHER" id="PTHR33371">
    <property type="entry name" value="INTERMEMBRANE PHOSPHOLIPID TRANSPORT SYSTEM BINDING PROTEIN MLAD-RELATED"/>
    <property type="match status" value="1"/>
</dbReference>
<dbReference type="RefSeq" id="WP_060934931.1">
    <property type="nucleotide sequence ID" value="NZ_KQ960418.1"/>
</dbReference>
<dbReference type="InterPro" id="IPR052336">
    <property type="entry name" value="MlaD_Phospholipid_Transporter"/>
</dbReference>